<organism evidence="3 4">
    <name type="scientific">Methylocella silvestris (strain DSM 15510 / CIP 108128 / LMG 27833 / NCIMB 13906 / BL2)</name>
    <dbReference type="NCBI Taxonomy" id="395965"/>
    <lineage>
        <taxon>Bacteria</taxon>
        <taxon>Pseudomonadati</taxon>
        <taxon>Pseudomonadota</taxon>
        <taxon>Alphaproteobacteria</taxon>
        <taxon>Hyphomicrobiales</taxon>
        <taxon>Beijerinckiaceae</taxon>
        <taxon>Methylocella</taxon>
    </lineage>
</organism>
<proteinExistence type="predicted"/>
<dbReference type="RefSeq" id="WP_012590746.1">
    <property type="nucleotide sequence ID" value="NC_011666.1"/>
</dbReference>
<name>B8EKD6_METSB</name>
<evidence type="ECO:0000313" key="4">
    <source>
        <dbReference type="Proteomes" id="UP000002257"/>
    </source>
</evidence>
<keyword evidence="2" id="KW-1133">Transmembrane helix</keyword>
<evidence type="ECO:0000256" key="2">
    <source>
        <dbReference type="SAM" id="Phobius"/>
    </source>
</evidence>
<keyword evidence="2" id="KW-0472">Membrane</keyword>
<keyword evidence="4" id="KW-1185">Reference proteome</keyword>
<dbReference type="KEGG" id="msl:Msil_1730"/>
<gene>
    <name evidence="3" type="ordered locus">Msil_1730</name>
</gene>
<dbReference type="HOGENOM" id="CLU_3009159_0_0_5"/>
<dbReference type="EMBL" id="CP001280">
    <property type="protein sequence ID" value="ACK50676.1"/>
    <property type="molecule type" value="Genomic_DNA"/>
</dbReference>
<dbReference type="Proteomes" id="UP000002257">
    <property type="component" value="Chromosome"/>
</dbReference>
<evidence type="ECO:0000256" key="1">
    <source>
        <dbReference type="SAM" id="MobiDB-lite"/>
    </source>
</evidence>
<feature type="region of interest" description="Disordered" evidence="1">
    <location>
        <begin position="1"/>
        <end position="22"/>
    </location>
</feature>
<reference evidence="3 4" key="1">
    <citation type="journal article" date="2010" name="J. Bacteriol.">
        <title>Complete genome sequence of the aerobic facultative methanotroph Methylocella silvestris BL2.</title>
        <authorList>
            <person name="Chen Y."/>
            <person name="Crombie A."/>
            <person name="Rahman M.T."/>
            <person name="Dedysh S.N."/>
            <person name="Liesack W."/>
            <person name="Stott M.B."/>
            <person name="Alam M."/>
            <person name="Theisen A.R."/>
            <person name="Murrell J.C."/>
            <person name="Dunfield P.F."/>
        </authorList>
    </citation>
    <scope>NUCLEOTIDE SEQUENCE [LARGE SCALE GENOMIC DNA]</scope>
    <source>
        <strain evidence="4">DSM 15510 / CIP 108128 / LMG 27833 / NCIMB 13906 / BL2</strain>
    </source>
</reference>
<accession>B8EKD6</accession>
<keyword evidence="2" id="KW-0812">Transmembrane</keyword>
<evidence type="ECO:0000313" key="3">
    <source>
        <dbReference type="EMBL" id="ACK50676.1"/>
    </source>
</evidence>
<feature type="compositionally biased region" description="Basic and acidic residues" evidence="1">
    <location>
        <begin position="1"/>
        <end position="13"/>
    </location>
</feature>
<protein>
    <submittedName>
        <fullName evidence="3">Uncharacterized protein</fullName>
    </submittedName>
</protein>
<dbReference type="AlphaFoldDB" id="B8EKD6"/>
<sequence>MSIRDNQRDHGPETPEVLTTTEARQGASTHVTRYVLGWGLFLVVCAFLIIYFVMYR</sequence>
<feature type="transmembrane region" description="Helical" evidence="2">
    <location>
        <begin position="34"/>
        <end position="54"/>
    </location>
</feature>